<dbReference type="InterPro" id="IPR059000">
    <property type="entry name" value="ATPase_P-type_domA"/>
</dbReference>
<dbReference type="Gene3D" id="2.70.150.10">
    <property type="entry name" value="Calcium-transporting ATPase, cytoplasmic transduction domain A"/>
    <property type="match status" value="1"/>
</dbReference>
<evidence type="ECO:0000256" key="4">
    <source>
        <dbReference type="ARBA" id="ARBA00022692"/>
    </source>
</evidence>
<dbReference type="EMBL" id="LIDN01000259">
    <property type="protein sequence ID" value="KRP32424.1"/>
    <property type="molecule type" value="Genomic_DNA"/>
</dbReference>
<keyword evidence="7 11" id="KW-0067">ATP-binding</keyword>
<dbReference type="GO" id="GO:0005507">
    <property type="term" value="F:copper ion binding"/>
    <property type="evidence" value="ECO:0007669"/>
    <property type="project" value="TreeGrafter"/>
</dbReference>
<feature type="transmembrane region" description="Helical" evidence="11">
    <location>
        <begin position="637"/>
        <end position="657"/>
    </location>
</feature>
<dbReference type="Pfam" id="PF00122">
    <property type="entry name" value="E1-E2_ATPase"/>
    <property type="match status" value="1"/>
</dbReference>
<dbReference type="AlphaFoldDB" id="A0A0R2X8K7"/>
<feature type="transmembrane region" description="Helical" evidence="11">
    <location>
        <begin position="86"/>
        <end position="106"/>
    </location>
</feature>
<dbReference type="GO" id="GO:0016887">
    <property type="term" value="F:ATP hydrolysis activity"/>
    <property type="evidence" value="ECO:0007669"/>
    <property type="project" value="InterPro"/>
</dbReference>
<evidence type="ECO:0000256" key="11">
    <source>
        <dbReference type="RuleBase" id="RU362081"/>
    </source>
</evidence>
<protein>
    <recommendedName>
        <fullName evidence="12">P-type ATPase A domain-containing protein</fullName>
    </recommendedName>
</protein>
<dbReference type="PANTHER" id="PTHR43520">
    <property type="entry name" value="ATP7, ISOFORM B"/>
    <property type="match status" value="1"/>
</dbReference>
<dbReference type="InterPro" id="IPR023299">
    <property type="entry name" value="ATPase_P-typ_cyto_dom_N"/>
</dbReference>
<comment type="subcellular location">
    <subcellularLocation>
        <location evidence="1">Cell membrane</location>
        <topology evidence="1">Multi-pass membrane protein</topology>
    </subcellularLocation>
</comment>
<dbReference type="PRINTS" id="PR00119">
    <property type="entry name" value="CATATPASE"/>
</dbReference>
<dbReference type="SFLD" id="SFLDF00027">
    <property type="entry name" value="p-type_atpase"/>
    <property type="match status" value="1"/>
</dbReference>
<dbReference type="PROSITE" id="PS00154">
    <property type="entry name" value="ATPASE_E1_E2"/>
    <property type="match status" value="1"/>
</dbReference>
<feature type="transmembrane region" description="Helical" evidence="11">
    <location>
        <begin position="607"/>
        <end position="631"/>
    </location>
</feature>
<dbReference type="GO" id="GO:0005524">
    <property type="term" value="F:ATP binding"/>
    <property type="evidence" value="ECO:0007669"/>
    <property type="project" value="UniProtKB-UniRule"/>
</dbReference>
<dbReference type="InterPro" id="IPR023214">
    <property type="entry name" value="HAD_sf"/>
</dbReference>
<dbReference type="InterPro" id="IPR027256">
    <property type="entry name" value="P-typ_ATPase_IB"/>
</dbReference>
<dbReference type="SUPFAM" id="SSF81653">
    <property type="entry name" value="Calcium ATPase, transduction domain A"/>
    <property type="match status" value="1"/>
</dbReference>
<dbReference type="NCBIfam" id="TIGR01511">
    <property type="entry name" value="ATPase-IB1_Cu"/>
    <property type="match status" value="1"/>
</dbReference>
<dbReference type="GO" id="GO:0005886">
    <property type="term" value="C:plasma membrane"/>
    <property type="evidence" value="ECO:0007669"/>
    <property type="project" value="UniProtKB-SubCell"/>
</dbReference>
<keyword evidence="10 11" id="KW-0472">Membrane</keyword>
<dbReference type="GO" id="GO:0055070">
    <property type="term" value="P:copper ion homeostasis"/>
    <property type="evidence" value="ECO:0007669"/>
    <property type="project" value="TreeGrafter"/>
</dbReference>
<evidence type="ECO:0000256" key="6">
    <source>
        <dbReference type="ARBA" id="ARBA00022741"/>
    </source>
</evidence>
<dbReference type="Proteomes" id="UP000051220">
    <property type="component" value="Unassembled WGS sequence"/>
</dbReference>
<dbReference type="SUPFAM" id="SSF81665">
    <property type="entry name" value="Calcium ATPase, transmembrane domain M"/>
    <property type="match status" value="1"/>
</dbReference>
<dbReference type="InterPro" id="IPR008250">
    <property type="entry name" value="ATPase_P-typ_transduc_dom_A_sf"/>
</dbReference>
<dbReference type="InterPro" id="IPR044492">
    <property type="entry name" value="P_typ_ATPase_HD_dom"/>
</dbReference>
<dbReference type="GO" id="GO:0060003">
    <property type="term" value="P:copper ion export"/>
    <property type="evidence" value="ECO:0007669"/>
    <property type="project" value="UniProtKB-ARBA"/>
</dbReference>
<comment type="similarity">
    <text evidence="2 11">Belongs to the cation transport ATPase (P-type) (TC 3.A.3) family. Type IB subfamily.</text>
</comment>
<dbReference type="InterPro" id="IPR023298">
    <property type="entry name" value="ATPase_P-typ_TM_dom_sf"/>
</dbReference>
<evidence type="ECO:0000256" key="3">
    <source>
        <dbReference type="ARBA" id="ARBA00022475"/>
    </source>
</evidence>
<evidence type="ECO:0000256" key="1">
    <source>
        <dbReference type="ARBA" id="ARBA00004651"/>
    </source>
</evidence>
<keyword evidence="4 11" id="KW-0812">Transmembrane</keyword>
<evidence type="ECO:0000259" key="12">
    <source>
        <dbReference type="Pfam" id="PF00122"/>
    </source>
</evidence>
<evidence type="ECO:0000256" key="8">
    <source>
        <dbReference type="ARBA" id="ARBA00022967"/>
    </source>
</evidence>
<dbReference type="NCBIfam" id="TIGR01525">
    <property type="entry name" value="ATPase-IB_hvy"/>
    <property type="match status" value="1"/>
</dbReference>
<evidence type="ECO:0000313" key="13">
    <source>
        <dbReference type="EMBL" id="KRP32424.1"/>
    </source>
</evidence>
<dbReference type="InterPro" id="IPR018303">
    <property type="entry name" value="ATPase_P-typ_P_site"/>
</dbReference>
<evidence type="ECO:0000256" key="9">
    <source>
        <dbReference type="ARBA" id="ARBA00022989"/>
    </source>
</evidence>
<dbReference type="NCBIfam" id="TIGR01494">
    <property type="entry name" value="ATPase_P-type"/>
    <property type="match status" value="1"/>
</dbReference>
<keyword evidence="6 11" id="KW-0547">Nucleotide-binding</keyword>
<accession>A0A0R2X8K7</accession>
<feature type="transmembrane region" description="Helical" evidence="11">
    <location>
        <begin position="266"/>
        <end position="288"/>
    </location>
</feature>
<evidence type="ECO:0000256" key="2">
    <source>
        <dbReference type="ARBA" id="ARBA00006024"/>
    </source>
</evidence>
<organism evidence="13 14">
    <name type="scientific">Verrucomicrobia subdivision 6 bacterium BACL9 MAG-120924-bin69</name>
    <dbReference type="NCBI Taxonomy" id="1655635"/>
    <lineage>
        <taxon>Bacteria</taxon>
        <taxon>Pseudomonadati</taxon>
        <taxon>Verrucomicrobiota</taxon>
        <taxon>Verrucomicrobiia</taxon>
        <taxon>Verrucomicrobiales</taxon>
        <taxon>Verrucomicrobia subdivision 6</taxon>
    </lineage>
</organism>
<dbReference type="Gene3D" id="3.40.1110.10">
    <property type="entry name" value="Calcium-transporting ATPase, cytoplasmic domain N"/>
    <property type="match status" value="1"/>
</dbReference>
<dbReference type="GO" id="GO:0043682">
    <property type="term" value="F:P-type divalent copper transporter activity"/>
    <property type="evidence" value="ECO:0007669"/>
    <property type="project" value="TreeGrafter"/>
</dbReference>
<evidence type="ECO:0000313" key="14">
    <source>
        <dbReference type="Proteomes" id="UP000051220"/>
    </source>
</evidence>
<comment type="caution">
    <text evidence="13">The sequence shown here is derived from an EMBL/GenBank/DDBJ whole genome shotgun (WGS) entry which is preliminary data.</text>
</comment>
<dbReference type="FunFam" id="2.70.150.10:FF:000020">
    <property type="entry name" value="Copper-exporting P-type ATPase A"/>
    <property type="match status" value="1"/>
</dbReference>
<feature type="transmembrane region" description="Helical" evidence="11">
    <location>
        <begin position="21"/>
        <end position="40"/>
    </location>
</feature>
<dbReference type="SFLD" id="SFLDS00003">
    <property type="entry name" value="Haloacid_Dehalogenase"/>
    <property type="match status" value="1"/>
</dbReference>
<sequence>MDHCHPKKSGLSSCHSIPAKPVPYGHLALLSLFLSIPLHLLASGHFSISYSAYAQLFISGIVVFWVGFPIVKAFFQSIQTINPNMFTLLGSGTLTAYFYSLFVLISNHQSHGALYLDAAAAITTLVLAGQWIEQRSADKLSNALQALLTLTPPTARLLSHGSEKIVPCAEIQLGHHLLVLPGETIPADGKILEGHASVEESILTGEPLPIEKFVGDSVLAGTLVSGGRLLILAEKAGTDSLIARLAQLVDEARANPPPFQRLADKIAGIFTPLVLFLALATAVGWILAGETAANSISRAVAVLIAACPCALGLAAPVATACGLSRAARLGVLIRDPSSLEKLSKVKLLVVDKTGTLTEGNPTVTHLTTAGGVSKTFALTLGASLASSSLHPLSKAIVKAALSKNLSLEKISDIQDTPGQGIAGKTKNRELLLGQLSFLEQKKINIPQTLRSANSGTAGPAVWLAQENQCLARFDMADPIRSTTPTAIHSLKNLGIDIELLTGDQPEPARAVASQLGITRLQAAVKPEGKAARVSALIGTVPGLVAMAGDGTNDAPALASADLGISLGSGTDAAKEAAAVVVLKGDIAGIARAFLMGRATIRVIRQNLCLAFAYNALALPAAAGLLISSTGWALSPTWAATSMAFSCLLLTGNAMRLLRYKP</sequence>
<dbReference type="InterPro" id="IPR001757">
    <property type="entry name" value="P_typ_ATPase"/>
</dbReference>
<dbReference type="SFLD" id="SFLDG00002">
    <property type="entry name" value="C1.7:_P-type_atpase_like"/>
    <property type="match status" value="1"/>
</dbReference>
<feature type="transmembrane region" description="Helical" evidence="11">
    <location>
        <begin position="112"/>
        <end position="132"/>
    </location>
</feature>
<reference evidence="13 14" key="1">
    <citation type="submission" date="2015-10" db="EMBL/GenBank/DDBJ databases">
        <title>Metagenome-Assembled Genomes uncover a global brackish microbiome.</title>
        <authorList>
            <person name="Hugerth L.W."/>
            <person name="Larsson J."/>
            <person name="Alneberg J."/>
            <person name="Lindh M.V."/>
            <person name="Legrand C."/>
            <person name="Pinhassi J."/>
            <person name="Andersson A.F."/>
        </authorList>
    </citation>
    <scope>NUCLEOTIDE SEQUENCE [LARGE SCALE GENOMIC DNA]</scope>
    <source>
        <strain evidence="13">BACL9 MAG-120924-bin69</strain>
    </source>
</reference>
<evidence type="ECO:0000256" key="7">
    <source>
        <dbReference type="ARBA" id="ARBA00022840"/>
    </source>
</evidence>
<dbReference type="PANTHER" id="PTHR43520:SF8">
    <property type="entry name" value="P-TYPE CU(+) TRANSPORTER"/>
    <property type="match status" value="1"/>
</dbReference>
<feature type="transmembrane region" description="Helical" evidence="11">
    <location>
        <begin position="52"/>
        <end position="74"/>
    </location>
</feature>
<keyword evidence="3 11" id="KW-1003">Cell membrane</keyword>
<proteinExistence type="inferred from homology"/>
<feature type="transmembrane region" description="Helical" evidence="11">
    <location>
        <begin position="300"/>
        <end position="324"/>
    </location>
</feature>
<evidence type="ECO:0000256" key="10">
    <source>
        <dbReference type="ARBA" id="ARBA00023136"/>
    </source>
</evidence>
<gene>
    <name evidence="13" type="ORF">ABS33_06545</name>
</gene>
<dbReference type="Pfam" id="PF00702">
    <property type="entry name" value="Hydrolase"/>
    <property type="match status" value="1"/>
</dbReference>
<feature type="domain" description="P-type ATPase A" evidence="12">
    <location>
        <begin position="150"/>
        <end position="249"/>
    </location>
</feature>
<name>A0A0R2X8K7_9BACT</name>
<keyword evidence="5 11" id="KW-0479">Metal-binding</keyword>
<dbReference type="SUPFAM" id="SSF56784">
    <property type="entry name" value="HAD-like"/>
    <property type="match status" value="1"/>
</dbReference>
<keyword evidence="8" id="KW-1278">Translocase</keyword>
<keyword evidence="9 11" id="KW-1133">Transmembrane helix</keyword>
<dbReference type="Gene3D" id="3.40.50.1000">
    <property type="entry name" value="HAD superfamily/HAD-like"/>
    <property type="match status" value="1"/>
</dbReference>
<evidence type="ECO:0000256" key="5">
    <source>
        <dbReference type="ARBA" id="ARBA00022723"/>
    </source>
</evidence>
<dbReference type="PRINTS" id="PR00943">
    <property type="entry name" value="CUATPASE"/>
</dbReference>
<dbReference type="InterPro" id="IPR036412">
    <property type="entry name" value="HAD-like_sf"/>
</dbReference>